<keyword evidence="3" id="KW-1185">Reference proteome</keyword>
<keyword evidence="1" id="KW-0472">Membrane</keyword>
<dbReference type="AlphaFoldDB" id="A0AA88SGW2"/>
<dbReference type="PANTHER" id="PTHR21726:SF29">
    <property type="entry name" value="EXPRESSED PROTEIN"/>
    <property type="match status" value="1"/>
</dbReference>
<dbReference type="PANTHER" id="PTHR21726">
    <property type="entry name" value="PHOSPHATIDYLINOSITOL N-ACETYLGLUCOSAMINYLTRANSFERASE SUBUNIT P DOWN SYNDROME CRITICAL REGION PROTEIN 5 -RELATED"/>
    <property type="match status" value="1"/>
</dbReference>
<name>A0AA88SGW2_9ASTE</name>
<evidence type="ECO:0000256" key="1">
    <source>
        <dbReference type="SAM" id="Phobius"/>
    </source>
</evidence>
<gene>
    <name evidence="2" type="ORF">RJ640_014732</name>
</gene>
<sequence>MGADGRGSKGGGGYVGGFLHLFDWNAKSRKKLFCSNSDLPEQSKQKKRSDGNFPVTRFQLVGNMVASIVFIVYLALGLDLLR</sequence>
<organism evidence="2 3">
    <name type="scientific">Escallonia rubra</name>
    <dbReference type="NCBI Taxonomy" id="112253"/>
    <lineage>
        <taxon>Eukaryota</taxon>
        <taxon>Viridiplantae</taxon>
        <taxon>Streptophyta</taxon>
        <taxon>Embryophyta</taxon>
        <taxon>Tracheophyta</taxon>
        <taxon>Spermatophyta</taxon>
        <taxon>Magnoliopsida</taxon>
        <taxon>eudicotyledons</taxon>
        <taxon>Gunneridae</taxon>
        <taxon>Pentapetalae</taxon>
        <taxon>asterids</taxon>
        <taxon>campanulids</taxon>
        <taxon>Escalloniales</taxon>
        <taxon>Escalloniaceae</taxon>
        <taxon>Escallonia</taxon>
    </lineage>
</organism>
<proteinExistence type="predicted"/>
<keyword evidence="1" id="KW-0812">Transmembrane</keyword>
<evidence type="ECO:0000313" key="2">
    <source>
        <dbReference type="EMBL" id="KAK2990280.1"/>
    </source>
</evidence>
<reference evidence="2" key="1">
    <citation type="submission" date="2022-12" db="EMBL/GenBank/DDBJ databases">
        <title>Draft genome assemblies for two species of Escallonia (Escalloniales).</title>
        <authorList>
            <person name="Chanderbali A."/>
            <person name="Dervinis C."/>
            <person name="Anghel I."/>
            <person name="Soltis D."/>
            <person name="Soltis P."/>
            <person name="Zapata F."/>
        </authorList>
    </citation>
    <scope>NUCLEOTIDE SEQUENCE</scope>
    <source>
        <strain evidence="2">UCBG92.1500</strain>
        <tissue evidence="2">Leaf</tissue>
    </source>
</reference>
<comment type="caution">
    <text evidence="2">The sequence shown here is derived from an EMBL/GenBank/DDBJ whole genome shotgun (WGS) entry which is preliminary data.</text>
</comment>
<evidence type="ECO:0000313" key="3">
    <source>
        <dbReference type="Proteomes" id="UP001187471"/>
    </source>
</evidence>
<accession>A0AA88SGW2</accession>
<dbReference type="EMBL" id="JAVXUO010000661">
    <property type="protein sequence ID" value="KAK2990280.1"/>
    <property type="molecule type" value="Genomic_DNA"/>
</dbReference>
<protein>
    <submittedName>
        <fullName evidence="2">Uncharacterized protein</fullName>
    </submittedName>
</protein>
<feature type="transmembrane region" description="Helical" evidence="1">
    <location>
        <begin position="60"/>
        <end position="81"/>
    </location>
</feature>
<keyword evidence="1" id="KW-1133">Transmembrane helix</keyword>
<dbReference type="Proteomes" id="UP001187471">
    <property type="component" value="Unassembled WGS sequence"/>
</dbReference>